<evidence type="ECO:0000256" key="1">
    <source>
        <dbReference type="ARBA" id="ARBA00022701"/>
    </source>
</evidence>
<dbReference type="GO" id="GO:0008017">
    <property type="term" value="F:microtubule binding"/>
    <property type="evidence" value="ECO:0007669"/>
    <property type="project" value="InterPro"/>
</dbReference>
<reference evidence="10" key="1">
    <citation type="journal article" date="2023" name="Commun. Biol.">
        <title>Genome analysis of Parmales, the sister group of diatoms, reveals the evolutionary specialization of diatoms from phago-mixotrophs to photoautotrophs.</title>
        <authorList>
            <person name="Ban H."/>
            <person name="Sato S."/>
            <person name="Yoshikawa S."/>
            <person name="Yamada K."/>
            <person name="Nakamura Y."/>
            <person name="Ichinomiya M."/>
            <person name="Sato N."/>
            <person name="Blanc-Mathieu R."/>
            <person name="Endo H."/>
            <person name="Kuwata A."/>
            <person name="Ogata H."/>
        </authorList>
    </citation>
    <scope>NUCLEOTIDE SEQUENCE [LARGE SCALE GENOMIC DNA]</scope>
    <source>
        <strain evidence="10">NIES 3699</strain>
    </source>
</reference>
<feature type="domain" description="Kinesin motor" evidence="8">
    <location>
        <begin position="174"/>
        <end position="551"/>
    </location>
</feature>
<keyword evidence="2 5" id="KW-0547">Nucleotide-binding</keyword>
<evidence type="ECO:0000313" key="9">
    <source>
        <dbReference type="EMBL" id="GMI14952.1"/>
    </source>
</evidence>
<dbReference type="PROSITE" id="PS50067">
    <property type="entry name" value="KINESIN_MOTOR_2"/>
    <property type="match status" value="1"/>
</dbReference>
<comment type="caution">
    <text evidence="9">The sequence shown here is derived from an EMBL/GenBank/DDBJ whole genome shotgun (WGS) entry which is preliminary data.</text>
</comment>
<feature type="coiled-coil region" evidence="6">
    <location>
        <begin position="610"/>
        <end position="648"/>
    </location>
</feature>
<comment type="similarity">
    <text evidence="5">Belongs to the TRAFAC class myosin-kinesin ATPase superfamily. Kinesin family.</text>
</comment>
<accession>A0A9W7FMM8</accession>
<protein>
    <recommendedName>
        <fullName evidence="8">Kinesin motor domain-containing protein</fullName>
    </recommendedName>
</protein>
<feature type="compositionally biased region" description="Polar residues" evidence="7">
    <location>
        <begin position="229"/>
        <end position="243"/>
    </location>
</feature>
<proteinExistence type="inferred from homology"/>
<feature type="region of interest" description="Disordered" evidence="7">
    <location>
        <begin position="567"/>
        <end position="601"/>
    </location>
</feature>
<feature type="region of interest" description="Disordered" evidence="7">
    <location>
        <begin position="200"/>
        <end position="243"/>
    </location>
</feature>
<keyword evidence="6" id="KW-0175">Coiled coil</keyword>
<dbReference type="GO" id="GO:0003777">
    <property type="term" value="F:microtubule motor activity"/>
    <property type="evidence" value="ECO:0007669"/>
    <property type="project" value="InterPro"/>
</dbReference>
<feature type="region of interest" description="Disordered" evidence="7">
    <location>
        <begin position="805"/>
        <end position="1004"/>
    </location>
</feature>
<evidence type="ECO:0000256" key="4">
    <source>
        <dbReference type="ARBA" id="ARBA00023175"/>
    </source>
</evidence>
<feature type="compositionally biased region" description="Basic and acidic residues" evidence="7">
    <location>
        <begin position="876"/>
        <end position="887"/>
    </location>
</feature>
<organism evidence="9 10">
    <name type="scientific">Triparma verrucosa</name>
    <dbReference type="NCBI Taxonomy" id="1606542"/>
    <lineage>
        <taxon>Eukaryota</taxon>
        <taxon>Sar</taxon>
        <taxon>Stramenopiles</taxon>
        <taxon>Ochrophyta</taxon>
        <taxon>Bolidophyceae</taxon>
        <taxon>Parmales</taxon>
        <taxon>Triparmaceae</taxon>
        <taxon>Triparma</taxon>
    </lineage>
</organism>
<feature type="binding site" evidence="5">
    <location>
        <begin position="286"/>
        <end position="293"/>
    </location>
    <ligand>
        <name>ATP</name>
        <dbReference type="ChEBI" id="CHEBI:30616"/>
    </ligand>
</feature>
<dbReference type="InterPro" id="IPR036961">
    <property type="entry name" value="Kinesin_motor_dom_sf"/>
</dbReference>
<evidence type="ECO:0000256" key="3">
    <source>
        <dbReference type="ARBA" id="ARBA00022840"/>
    </source>
</evidence>
<dbReference type="GO" id="GO:0005871">
    <property type="term" value="C:kinesin complex"/>
    <property type="evidence" value="ECO:0007669"/>
    <property type="project" value="TreeGrafter"/>
</dbReference>
<dbReference type="SUPFAM" id="SSF52540">
    <property type="entry name" value="P-loop containing nucleoside triphosphate hydrolases"/>
    <property type="match status" value="1"/>
</dbReference>
<dbReference type="InterPro" id="IPR027640">
    <property type="entry name" value="Kinesin-like_fam"/>
</dbReference>
<dbReference type="PANTHER" id="PTHR24115:SF1008">
    <property type="entry name" value="KINESIN-LIKE PROTEIN SUBITO"/>
    <property type="match status" value="1"/>
</dbReference>
<feature type="compositionally biased region" description="Polar residues" evidence="7">
    <location>
        <begin position="587"/>
        <end position="601"/>
    </location>
</feature>
<keyword evidence="10" id="KW-1185">Reference proteome</keyword>
<dbReference type="InterPro" id="IPR027417">
    <property type="entry name" value="P-loop_NTPase"/>
</dbReference>
<keyword evidence="3 5" id="KW-0067">ATP-binding</keyword>
<evidence type="ECO:0000259" key="8">
    <source>
        <dbReference type="PROSITE" id="PS50067"/>
    </source>
</evidence>
<dbReference type="GO" id="GO:0005634">
    <property type="term" value="C:nucleus"/>
    <property type="evidence" value="ECO:0007669"/>
    <property type="project" value="TreeGrafter"/>
</dbReference>
<feature type="compositionally biased region" description="Basic and acidic residues" evidence="7">
    <location>
        <begin position="937"/>
        <end position="954"/>
    </location>
</feature>
<feature type="compositionally biased region" description="Basic residues" evidence="7">
    <location>
        <begin position="1"/>
        <end position="10"/>
    </location>
</feature>
<evidence type="ECO:0000313" key="10">
    <source>
        <dbReference type="Proteomes" id="UP001165160"/>
    </source>
</evidence>
<evidence type="ECO:0000256" key="2">
    <source>
        <dbReference type="ARBA" id="ARBA00022741"/>
    </source>
</evidence>
<feature type="region of interest" description="Disordered" evidence="7">
    <location>
        <begin position="1"/>
        <end position="100"/>
    </location>
</feature>
<dbReference type="GO" id="GO:0005524">
    <property type="term" value="F:ATP binding"/>
    <property type="evidence" value="ECO:0007669"/>
    <property type="project" value="UniProtKB-UniRule"/>
</dbReference>
<dbReference type="AlphaFoldDB" id="A0A9W7FMM8"/>
<dbReference type="EMBL" id="BRXX01000509">
    <property type="protein sequence ID" value="GMI14952.1"/>
    <property type="molecule type" value="Genomic_DNA"/>
</dbReference>
<dbReference type="GO" id="GO:0005874">
    <property type="term" value="C:microtubule"/>
    <property type="evidence" value="ECO:0007669"/>
    <property type="project" value="UniProtKB-KW"/>
</dbReference>
<feature type="compositionally biased region" description="Polar residues" evidence="7">
    <location>
        <begin position="890"/>
        <end position="902"/>
    </location>
</feature>
<feature type="compositionally biased region" description="Basic and acidic residues" evidence="7">
    <location>
        <begin position="845"/>
        <end position="856"/>
    </location>
</feature>
<dbReference type="PANTHER" id="PTHR24115">
    <property type="entry name" value="KINESIN-RELATED"/>
    <property type="match status" value="1"/>
</dbReference>
<feature type="compositionally biased region" description="Basic residues" evidence="7">
    <location>
        <begin position="978"/>
        <end position="988"/>
    </location>
</feature>
<evidence type="ECO:0000256" key="5">
    <source>
        <dbReference type="PROSITE-ProRule" id="PRU00283"/>
    </source>
</evidence>
<dbReference type="GO" id="GO:0007018">
    <property type="term" value="P:microtubule-based movement"/>
    <property type="evidence" value="ECO:0007669"/>
    <property type="project" value="InterPro"/>
</dbReference>
<gene>
    <name evidence="9" type="ORF">TrVE_jg10951</name>
</gene>
<dbReference type="Pfam" id="PF00225">
    <property type="entry name" value="Kinesin"/>
    <property type="match status" value="1"/>
</dbReference>
<sequence>MPPRSKKARQAARTSNCATGPNIASGIPTPPLGENESWGDEEDLMSFQSSKKSESSLDTAPPLNPNEEDSVMDDPSSSPSSSDDSNMENISPIPLAQSNSTTSLLQQAGVDISGDEIANIAQVQQEAIDADESVLEPNQPVVLKKNLSVAFEGIAEAEVEQKRLAPTPRASNEAIQVFLRIRPMSNSPSSDSTIRVMPADPSAAVSHPTRVRTYPPIGSFTEKQHRNSSDGTSTNPPNPPTLQEFTYSRVFDPSTDQPTLYQSAAAPLISSMFDEVPQSSLLFAYGITNAGKSHTIMGNESQPGVVPRAMKDIFERIDKCEGKAELFASYLEIYNEQVYDLLAEDPQPSRKGRVAPKRKALKLQDNHGTIIVKGLSKHKVTNTAEGLKLAALSKGRRQVSGTNLNGVSSRSHSVCQLELVRAEEGGKKKSAIFWIVDLAGSERSKRTGVGAKSSQQREASGINTSLMKLWRCLKQLRSNQMSKASAVAAGNTAPKAPIVPFRESKLTHLFMNHLAGSTAGKTVMIVNVNPQPADYDETQHVLNSATIAQSVKISNDEFVKKEKANVQTHDANGRNLKRIAEDEKAAKQQQNTRRPSDSRSMSNVAMNNKMHQMAAENTALREALNSLKERLTNAESEIREEVAEEFEEMVAEIHEQYAAQKLRTERMGVPTPARSVRKLQSERANEYVDELHDKIKECEEEMVRMNEKHMVELSERDATIESLERELAELKENGGVTEEIDAQTNVSSASCTTAGAINGADTAEKKMRIIDSDGTIKYSQVVDTPEGDETDSDDESVVDLVTDEAKDVSVTRPPPAPSVVAESKMEVKPEIFDEDDLEIVDGPGSDEKRKIDENNQAKKLRRLPRGRCSEVACAPVKKEKVEKKAEEATPQASSQGDAGSSTVKRRGLLAKLTGTGKKKNKRGPTDENSGAGTNKKAALEDKGGKPSPSDRKSLGELSNVSELTQPTVMSMKSQKGGPYKRPRGRGPKGKVWNAHVGEWETVAA</sequence>
<feature type="coiled-coil region" evidence="6">
    <location>
        <begin position="681"/>
        <end position="740"/>
    </location>
</feature>
<feature type="compositionally biased region" description="Polar residues" evidence="7">
    <location>
        <begin position="956"/>
        <end position="973"/>
    </location>
</feature>
<dbReference type="GO" id="GO:0016887">
    <property type="term" value="F:ATP hydrolysis activity"/>
    <property type="evidence" value="ECO:0007669"/>
    <property type="project" value="TreeGrafter"/>
</dbReference>
<dbReference type="InterPro" id="IPR001752">
    <property type="entry name" value="Kinesin_motor_dom"/>
</dbReference>
<dbReference type="Gene3D" id="3.40.850.10">
    <property type="entry name" value="Kinesin motor domain"/>
    <property type="match status" value="1"/>
</dbReference>
<name>A0A9W7FMM8_9STRA</name>
<evidence type="ECO:0000256" key="7">
    <source>
        <dbReference type="SAM" id="MobiDB-lite"/>
    </source>
</evidence>
<feature type="compositionally biased region" description="Low complexity" evidence="7">
    <location>
        <begin position="73"/>
        <end position="84"/>
    </location>
</feature>
<dbReference type="SMART" id="SM00129">
    <property type="entry name" value="KISc"/>
    <property type="match status" value="1"/>
</dbReference>
<dbReference type="PRINTS" id="PR00380">
    <property type="entry name" value="KINESINHEAVY"/>
</dbReference>
<dbReference type="Proteomes" id="UP001165160">
    <property type="component" value="Unassembled WGS sequence"/>
</dbReference>
<evidence type="ECO:0000256" key="6">
    <source>
        <dbReference type="SAM" id="Coils"/>
    </source>
</evidence>
<keyword evidence="1" id="KW-0493">Microtubule</keyword>
<keyword evidence="4 5" id="KW-0505">Motor protein</keyword>